<evidence type="ECO:0000313" key="7">
    <source>
        <dbReference type="EMBL" id="EJK68683.1"/>
    </source>
</evidence>
<evidence type="ECO:0000256" key="5">
    <source>
        <dbReference type="SAM" id="Phobius"/>
    </source>
</evidence>
<keyword evidence="3 5" id="KW-1133">Transmembrane helix</keyword>
<dbReference type="eggNOG" id="KOG1305">
    <property type="taxonomic scope" value="Eukaryota"/>
</dbReference>
<keyword evidence="4 5" id="KW-0472">Membrane</keyword>
<feature type="transmembrane region" description="Helical" evidence="5">
    <location>
        <begin position="438"/>
        <end position="462"/>
    </location>
</feature>
<feature type="transmembrane region" description="Helical" evidence="5">
    <location>
        <begin position="20"/>
        <end position="39"/>
    </location>
</feature>
<dbReference type="OMA" id="ANCLACT"/>
<evidence type="ECO:0000256" key="4">
    <source>
        <dbReference type="ARBA" id="ARBA00023136"/>
    </source>
</evidence>
<dbReference type="GO" id="GO:0016020">
    <property type="term" value="C:membrane"/>
    <property type="evidence" value="ECO:0007669"/>
    <property type="project" value="UniProtKB-SubCell"/>
</dbReference>
<feature type="transmembrane region" description="Helical" evidence="5">
    <location>
        <begin position="305"/>
        <end position="327"/>
    </location>
</feature>
<dbReference type="InterPro" id="IPR013057">
    <property type="entry name" value="AA_transpt_TM"/>
</dbReference>
<comment type="subcellular location">
    <subcellularLocation>
        <location evidence="1">Membrane</location>
        <topology evidence="1">Multi-pass membrane protein</topology>
    </subcellularLocation>
</comment>
<keyword evidence="8" id="KW-1185">Reference proteome</keyword>
<evidence type="ECO:0000256" key="2">
    <source>
        <dbReference type="ARBA" id="ARBA00022692"/>
    </source>
</evidence>
<feature type="transmembrane region" description="Helical" evidence="5">
    <location>
        <begin position="265"/>
        <end position="285"/>
    </location>
</feature>
<dbReference type="PANTHER" id="PTHR22950">
    <property type="entry name" value="AMINO ACID TRANSPORTER"/>
    <property type="match status" value="1"/>
</dbReference>
<dbReference type="OrthoDB" id="438545at2759"/>
<dbReference type="AlphaFoldDB" id="K0SR33"/>
<reference evidence="7 8" key="1">
    <citation type="journal article" date="2012" name="Genome Biol.">
        <title>Genome and low-iron response of an oceanic diatom adapted to chronic iron limitation.</title>
        <authorList>
            <person name="Lommer M."/>
            <person name="Specht M."/>
            <person name="Roy A.S."/>
            <person name="Kraemer L."/>
            <person name="Andreson R."/>
            <person name="Gutowska M.A."/>
            <person name="Wolf J."/>
            <person name="Bergner S.V."/>
            <person name="Schilhabel M.B."/>
            <person name="Klostermeier U.C."/>
            <person name="Beiko R.G."/>
            <person name="Rosenstiel P."/>
            <person name="Hippler M."/>
            <person name="Laroche J."/>
        </authorList>
    </citation>
    <scope>NUCLEOTIDE SEQUENCE [LARGE SCALE GENOMIC DNA]</scope>
    <source>
        <strain evidence="7 8">CCMP1005</strain>
    </source>
</reference>
<dbReference type="Proteomes" id="UP000266841">
    <property type="component" value="Unassembled WGS sequence"/>
</dbReference>
<keyword evidence="2 5" id="KW-0812">Transmembrane</keyword>
<evidence type="ECO:0000256" key="3">
    <source>
        <dbReference type="ARBA" id="ARBA00022989"/>
    </source>
</evidence>
<dbReference type="GO" id="GO:0015179">
    <property type="term" value="F:L-amino acid transmembrane transporter activity"/>
    <property type="evidence" value="ECO:0007669"/>
    <property type="project" value="TreeGrafter"/>
</dbReference>
<evidence type="ECO:0000256" key="1">
    <source>
        <dbReference type="ARBA" id="ARBA00004141"/>
    </source>
</evidence>
<feature type="domain" description="Amino acid transporter transmembrane" evidence="6">
    <location>
        <begin position="12"/>
        <end position="459"/>
    </location>
</feature>
<accession>K0SR33</accession>
<gene>
    <name evidence="7" type="ORF">THAOC_10114</name>
</gene>
<dbReference type="EMBL" id="AGNL01010981">
    <property type="protein sequence ID" value="EJK68683.1"/>
    <property type="molecule type" value="Genomic_DNA"/>
</dbReference>
<dbReference type="Pfam" id="PF01490">
    <property type="entry name" value="Aa_trans"/>
    <property type="match status" value="1"/>
</dbReference>
<feature type="transmembrane region" description="Helical" evidence="5">
    <location>
        <begin position="106"/>
        <end position="126"/>
    </location>
</feature>
<name>K0SR33_THAOC</name>
<comment type="caution">
    <text evidence="7">The sequence shown here is derived from an EMBL/GenBank/DDBJ whole genome shotgun (WGS) entry which is preliminary data.</text>
</comment>
<organism evidence="7 8">
    <name type="scientific">Thalassiosira oceanica</name>
    <name type="common">Marine diatom</name>
    <dbReference type="NCBI Taxonomy" id="159749"/>
    <lineage>
        <taxon>Eukaryota</taxon>
        <taxon>Sar</taxon>
        <taxon>Stramenopiles</taxon>
        <taxon>Ochrophyta</taxon>
        <taxon>Bacillariophyta</taxon>
        <taxon>Coscinodiscophyceae</taxon>
        <taxon>Thalassiosirophycidae</taxon>
        <taxon>Thalassiosirales</taxon>
        <taxon>Thalassiosiraceae</taxon>
        <taxon>Thalassiosira</taxon>
    </lineage>
</organism>
<protein>
    <recommendedName>
        <fullName evidence="6">Amino acid transporter transmembrane domain-containing protein</fullName>
    </recommendedName>
</protein>
<evidence type="ECO:0000259" key="6">
    <source>
        <dbReference type="Pfam" id="PF01490"/>
    </source>
</evidence>
<sequence>MRRDDGAGPTRQGTITSASFNLLSSMVGGGSLSLPLAFLQAGNLFMAPVILVTTNILAQRSIYLLVKAGVYSSTNSNSDGYHLISRKGNSKYEGMAFEAFGSKARLFSMVLVCTCCFFATIGYAVLLRDMLEPIIDAVVPPPEGAGGGPTLARNGAMVIVVLCITPLTTWKNLTALKNVGMASMAAVLTVGVCVAYRSIECVLSDSDEPTEHFNNLKAFPNSAKELLDSIPLFISSFICHFNVLPIHNELRCPSSDRVRQWVRKSLWSATVFYYFIGFTGSLHAKCTPTGSVSGNVLLDFEEDDLLLLVGRLCLAMTITCAFPMLVVPSRDIILATRFGRYLSLQQRNLGNDRHHESDLENEPAIPIDISVPNDGLTTIDFEPMEIRQPSRGSDTLDEPLLALEDSYRRNLSEELDDNFAESLSMSTRQTQAASDSTLARTVIALLVFWSAVALACMVKSIGESSRLCVCASFSALTRIIENLQTWYGICWAVVSASCWHFCYQADVT</sequence>
<dbReference type="PANTHER" id="PTHR22950:SF652">
    <property type="entry name" value="TRANSMEMBRANE AMINO ACID TRANSPORTER FAMILY PROTEIN"/>
    <property type="match status" value="1"/>
</dbReference>
<evidence type="ECO:0000313" key="8">
    <source>
        <dbReference type="Proteomes" id="UP000266841"/>
    </source>
</evidence>
<proteinExistence type="predicted"/>